<evidence type="ECO:0000313" key="1">
    <source>
        <dbReference type="EMBL" id="GAU33944.1"/>
    </source>
</evidence>
<sequence length="83" mass="9233">MSFIFGNDKIKGTLVLMQKNVLDINSLTDPEKIIDGALDGFTSIFDTLTSFLGGSISLQLISATKADSTPMFFFFYKFSYDEI</sequence>
<keyword evidence="2" id="KW-1185">Reference proteome</keyword>
<dbReference type="Proteomes" id="UP000242715">
    <property type="component" value="Unassembled WGS sequence"/>
</dbReference>
<dbReference type="AlphaFoldDB" id="A0A2Z6MN08"/>
<accession>A0A2Z6MN08</accession>
<proteinExistence type="predicted"/>
<protein>
    <submittedName>
        <fullName evidence="1">Uncharacterized protein</fullName>
    </submittedName>
</protein>
<organism evidence="1 2">
    <name type="scientific">Trifolium subterraneum</name>
    <name type="common">Subterranean clover</name>
    <dbReference type="NCBI Taxonomy" id="3900"/>
    <lineage>
        <taxon>Eukaryota</taxon>
        <taxon>Viridiplantae</taxon>
        <taxon>Streptophyta</taxon>
        <taxon>Embryophyta</taxon>
        <taxon>Tracheophyta</taxon>
        <taxon>Spermatophyta</taxon>
        <taxon>Magnoliopsida</taxon>
        <taxon>eudicotyledons</taxon>
        <taxon>Gunneridae</taxon>
        <taxon>Pentapetalae</taxon>
        <taxon>rosids</taxon>
        <taxon>fabids</taxon>
        <taxon>Fabales</taxon>
        <taxon>Fabaceae</taxon>
        <taxon>Papilionoideae</taxon>
        <taxon>50 kb inversion clade</taxon>
        <taxon>NPAAA clade</taxon>
        <taxon>Hologalegina</taxon>
        <taxon>IRL clade</taxon>
        <taxon>Trifolieae</taxon>
        <taxon>Trifolium</taxon>
    </lineage>
</organism>
<reference evidence="2" key="1">
    <citation type="journal article" date="2017" name="Front. Plant Sci.">
        <title>Climate Clever Clovers: New Paradigm to Reduce the Environmental Footprint of Ruminants by Breeding Low Methanogenic Forages Utilizing Haplotype Variation.</title>
        <authorList>
            <person name="Kaur P."/>
            <person name="Appels R."/>
            <person name="Bayer P.E."/>
            <person name="Keeble-Gagnere G."/>
            <person name="Wang J."/>
            <person name="Hirakawa H."/>
            <person name="Shirasawa K."/>
            <person name="Vercoe P."/>
            <person name="Stefanova K."/>
            <person name="Durmic Z."/>
            <person name="Nichols P."/>
            <person name="Revell C."/>
            <person name="Isobe S.N."/>
            <person name="Edwards D."/>
            <person name="Erskine W."/>
        </authorList>
    </citation>
    <scope>NUCLEOTIDE SEQUENCE [LARGE SCALE GENOMIC DNA]</scope>
    <source>
        <strain evidence="2">cv. Daliak</strain>
    </source>
</reference>
<dbReference type="OrthoDB" id="1490254at2759"/>
<dbReference type="Gene3D" id="2.60.60.20">
    <property type="entry name" value="PLAT/LH2 domain"/>
    <property type="match status" value="1"/>
</dbReference>
<dbReference type="EMBL" id="DF973540">
    <property type="protein sequence ID" value="GAU33944.1"/>
    <property type="molecule type" value="Genomic_DNA"/>
</dbReference>
<dbReference type="SUPFAM" id="SSF49723">
    <property type="entry name" value="Lipase/lipooxygenase domain (PLAT/LH2 domain)"/>
    <property type="match status" value="1"/>
</dbReference>
<gene>
    <name evidence="1" type="ORF">TSUD_357440</name>
</gene>
<dbReference type="InterPro" id="IPR036392">
    <property type="entry name" value="PLAT/LH2_dom_sf"/>
</dbReference>
<evidence type="ECO:0000313" key="2">
    <source>
        <dbReference type="Proteomes" id="UP000242715"/>
    </source>
</evidence>
<name>A0A2Z6MN08_TRISU</name>